<dbReference type="Pfam" id="PF11958">
    <property type="entry name" value="DUF3472"/>
    <property type="match status" value="1"/>
</dbReference>
<dbReference type="AlphaFoldDB" id="A0A9D4HTV1"/>
<organism evidence="1 2">
    <name type="scientific">Dreissena polymorpha</name>
    <name type="common">Zebra mussel</name>
    <name type="synonym">Mytilus polymorpha</name>
    <dbReference type="NCBI Taxonomy" id="45954"/>
    <lineage>
        <taxon>Eukaryota</taxon>
        <taxon>Metazoa</taxon>
        <taxon>Spiralia</taxon>
        <taxon>Lophotrochozoa</taxon>
        <taxon>Mollusca</taxon>
        <taxon>Bivalvia</taxon>
        <taxon>Autobranchia</taxon>
        <taxon>Heteroconchia</taxon>
        <taxon>Euheterodonta</taxon>
        <taxon>Imparidentia</taxon>
        <taxon>Neoheterodontei</taxon>
        <taxon>Myida</taxon>
        <taxon>Dreissenoidea</taxon>
        <taxon>Dreissenidae</taxon>
        <taxon>Dreissena</taxon>
    </lineage>
</organism>
<proteinExistence type="predicted"/>
<evidence type="ECO:0000313" key="2">
    <source>
        <dbReference type="Proteomes" id="UP000828390"/>
    </source>
</evidence>
<gene>
    <name evidence="1" type="ORF">DPMN_056824</name>
</gene>
<name>A0A9D4HTV1_DREPO</name>
<dbReference type="Proteomes" id="UP000828390">
    <property type="component" value="Unassembled WGS sequence"/>
</dbReference>
<dbReference type="EMBL" id="JAIWYP010000012">
    <property type="protein sequence ID" value="KAH3730826.1"/>
    <property type="molecule type" value="Genomic_DNA"/>
</dbReference>
<comment type="caution">
    <text evidence="1">The sequence shown here is derived from an EMBL/GenBank/DDBJ whole genome shotgun (WGS) entry which is preliminary data.</text>
</comment>
<accession>A0A9D4HTV1</accession>
<sequence>MINEAEWMMDDDDEGESLTEEVELPGVRAPSLSLWYNDNDVGDILTQDVYVPKVGLAKNTYYCCLQWNAGINGGGYCGIQDHPRGRNYIFSLWDPPDPKLRTKPVYVGPGTMCEPFEGEGAGLKSWNFSVGWDPDCWYTTVLRRWGHDEHSFFGFWVKHHMEQDWTHIVTLDYPVGDVFFETLSCSFLEDWEGCGEYERRVHFQNGYKHTLNGGWMPFSAAAFSVVREIASKVYEDKYDCGVLDGTFYLQSGGDTMQTASAIDGGTLERRMPSKPDIVPMCCYLTSVTDTEVTWEIPSGGVPQFQYIVYVDRLIFKQEVDSEARICRFSKPPKELVELLVEDIYGRSVRSKFQVMVEEKRTKLRTKMDLYVPSQTNLRAKRV</sequence>
<protein>
    <submittedName>
        <fullName evidence="1">Uncharacterized protein</fullName>
    </submittedName>
</protein>
<evidence type="ECO:0000313" key="1">
    <source>
        <dbReference type="EMBL" id="KAH3730826.1"/>
    </source>
</evidence>
<reference evidence="1" key="1">
    <citation type="journal article" date="2019" name="bioRxiv">
        <title>The Genome of the Zebra Mussel, Dreissena polymorpha: A Resource for Invasive Species Research.</title>
        <authorList>
            <person name="McCartney M.A."/>
            <person name="Auch B."/>
            <person name="Kono T."/>
            <person name="Mallez S."/>
            <person name="Zhang Y."/>
            <person name="Obille A."/>
            <person name="Becker A."/>
            <person name="Abrahante J.E."/>
            <person name="Garbe J."/>
            <person name="Badalamenti J.P."/>
            <person name="Herman A."/>
            <person name="Mangelson H."/>
            <person name="Liachko I."/>
            <person name="Sullivan S."/>
            <person name="Sone E.D."/>
            <person name="Koren S."/>
            <person name="Silverstein K.A.T."/>
            <person name="Beckman K.B."/>
            <person name="Gohl D.M."/>
        </authorList>
    </citation>
    <scope>NUCLEOTIDE SEQUENCE</scope>
    <source>
        <strain evidence="1">Duluth1</strain>
        <tissue evidence="1">Whole animal</tissue>
    </source>
</reference>
<reference evidence="1" key="2">
    <citation type="submission" date="2020-11" db="EMBL/GenBank/DDBJ databases">
        <authorList>
            <person name="McCartney M.A."/>
            <person name="Auch B."/>
            <person name="Kono T."/>
            <person name="Mallez S."/>
            <person name="Becker A."/>
            <person name="Gohl D.M."/>
            <person name="Silverstein K.A.T."/>
            <person name="Koren S."/>
            <person name="Bechman K.B."/>
            <person name="Herman A."/>
            <person name="Abrahante J.E."/>
            <person name="Garbe J."/>
        </authorList>
    </citation>
    <scope>NUCLEOTIDE SEQUENCE</scope>
    <source>
        <strain evidence="1">Duluth1</strain>
        <tissue evidence="1">Whole animal</tissue>
    </source>
</reference>
<dbReference type="InterPro" id="IPR021862">
    <property type="entry name" value="DUF3472"/>
</dbReference>
<keyword evidence="2" id="KW-1185">Reference proteome</keyword>